<dbReference type="Pfam" id="PF00929">
    <property type="entry name" value="RNase_T"/>
    <property type="match status" value="1"/>
</dbReference>
<dbReference type="InterPro" id="IPR013520">
    <property type="entry name" value="Ribonucl_H"/>
</dbReference>
<dbReference type="eggNOG" id="COG0847">
    <property type="taxonomic scope" value="Bacteria"/>
</dbReference>
<dbReference type="GO" id="GO:0003676">
    <property type="term" value="F:nucleic acid binding"/>
    <property type="evidence" value="ECO:0007669"/>
    <property type="project" value="InterPro"/>
</dbReference>
<keyword evidence="2" id="KW-0378">Hydrolase</keyword>
<sequence length="205" mass="24367">MIKKVIFFDVETNGVNPTDSVLSISAMKVTYDTITNKMVKLGEFDRFYFRNEGEEPNFDALNVNGLFDDEIERRRNLSLIKYAKTFNEDIVNFFEFCDNAEHFVAHNIRFDRQFIPFKLKYQFDTMLENIDIVKIPSNSYYSSFKWPKLMECANYYNIPVDENELHNSMYDVVIMGRVMFKMLKDNEGLKRVRRFLVDDISTNLK</sequence>
<dbReference type="GO" id="GO:0004527">
    <property type="term" value="F:exonuclease activity"/>
    <property type="evidence" value="ECO:0007669"/>
    <property type="project" value="UniProtKB-KW"/>
</dbReference>
<dbReference type="KEGG" id="smf:Smon_0754"/>
<evidence type="ECO:0000313" key="2">
    <source>
        <dbReference type="EMBL" id="ACZ01224.1"/>
    </source>
</evidence>
<name>D1AY48_STRM9</name>
<dbReference type="Gene3D" id="3.30.420.10">
    <property type="entry name" value="Ribonuclease H-like superfamily/Ribonuclease H"/>
    <property type="match status" value="1"/>
</dbReference>
<dbReference type="HOGENOM" id="CLU_1365435_0_0_0"/>
<feature type="domain" description="Exonuclease" evidence="1">
    <location>
        <begin position="4"/>
        <end position="188"/>
    </location>
</feature>
<organism evidence="2 3">
    <name type="scientific">Streptobacillus moniliformis (strain ATCC 14647 / DSM 12112 / NCTC 10651 / 9901)</name>
    <dbReference type="NCBI Taxonomy" id="519441"/>
    <lineage>
        <taxon>Bacteria</taxon>
        <taxon>Fusobacteriati</taxon>
        <taxon>Fusobacteriota</taxon>
        <taxon>Fusobacteriia</taxon>
        <taxon>Fusobacteriales</taxon>
        <taxon>Leptotrichiaceae</taxon>
        <taxon>Streptobacillus</taxon>
    </lineage>
</organism>
<dbReference type="InterPro" id="IPR012337">
    <property type="entry name" value="RNaseH-like_sf"/>
</dbReference>
<dbReference type="RefSeq" id="WP_012858775.1">
    <property type="nucleotide sequence ID" value="NC_013515.1"/>
</dbReference>
<dbReference type="EMBL" id="CP001779">
    <property type="protein sequence ID" value="ACZ01224.1"/>
    <property type="molecule type" value="Genomic_DNA"/>
</dbReference>
<dbReference type="STRING" id="519441.Smon_0754"/>
<dbReference type="CDD" id="cd06127">
    <property type="entry name" value="DEDDh"/>
    <property type="match status" value="1"/>
</dbReference>
<proteinExistence type="predicted"/>
<dbReference type="SMART" id="SM00479">
    <property type="entry name" value="EXOIII"/>
    <property type="match status" value="1"/>
</dbReference>
<evidence type="ECO:0000259" key="1">
    <source>
        <dbReference type="SMART" id="SM00479"/>
    </source>
</evidence>
<gene>
    <name evidence="2" type="ordered locus">Smon_0754</name>
</gene>
<dbReference type="SUPFAM" id="SSF53098">
    <property type="entry name" value="Ribonuclease H-like"/>
    <property type="match status" value="1"/>
</dbReference>
<dbReference type="InterPro" id="IPR036397">
    <property type="entry name" value="RNaseH_sf"/>
</dbReference>
<accession>D1AY48</accession>
<reference evidence="2 3" key="1">
    <citation type="journal article" date="2009" name="Stand. Genomic Sci.">
        <title>Complete genome sequence of Streptobacillus moniliformis type strain (9901T).</title>
        <authorList>
            <person name="Nolan M."/>
            <person name="Gronow S."/>
            <person name="Lapidus A."/>
            <person name="Ivanova N."/>
            <person name="Copeland A."/>
            <person name="Lucas S."/>
            <person name="Del Rio T.G."/>
            <person name="Chen F."/>
            <person name="Tice H."/>
            <person name="Pitluck S."/>
            <person name="Cheng J.F."/>
            <person name="Sims D."/>
            <person name="Meincke L."/>
            <person name="Bruce D."/>
            <person name="Goodwin L."/>
            <person name="Brettin T."/>
            <person name="Han C."/>
            <person name="Detter J.C."/>
            <person name="Ovchinikova G."/>
            <person name="Pati A."/>
            <person name="Mavromatis K."/>
            <person name="Mikhailova N."/>
            <person name="Chen A."/>
            <person name="Palaniappan K."/>
            <person name="Land M."/>
            <person name="Hauser L."/>
            <person name="Chang Y.J."/>
            <person name="Jeffries C.D."/>
            <person name="Rohde M."/>
            <person name="Sproer C."/>
            <person name="Goker M."/>
            <person name="Bristow J."/>
            <person name="Eisen J.A."/>
            <person name="Markowitz V."/>
            <person name="Hugenholtz P."/>
            <person name="Kyrpides N.C."/>
            <person name="Klenk H.P."/>
            <person name="Chain P."/>
        </authorList>
    </citation>
    <scope>NUCLEOTIDE SEQUENCE [LARGE SCALE GENOMIC DNA]</scope>
    <source>
        <strain evidence="3">ATCC 14647 / DSM 12112 / NCTC 10651 / 9901</strain>
    </source>
</reference>
<dbReference type="AlphaFoldDB" id="D1AY48"/>
<keyword evidence="2" id="KW-0540">Nuclease</keyword>
<protein>
    <submittedName>
        <fullName evidence="2">Exonuclease RNase T and DNA polymerase III</fullName>
    </submittedName>
</protein>
<dbReference type="GeneID" id="29674204"/>
<evidence type="ECO:0000313" key="3">
    <source>
        <dbReference type="Proteomes" id="UP000002072"/>
    </source>
</evidence>
<keyword evidence="3" id="KW-1185">Reference proteome</keyword>
<dbReference type="Proteomes" id="UP000002072">
    <property type="component" value="Chromosome"/>
</dbReference>
<keyword evidence="2" id="KW-0269">Exonuclease</keyword>